<dbReference type="GO" id="GO:0016020">
    <property type="term" value="C:membrane"/>
    <property type="evidence" value="ECO:0007669"/>
    <property type="project" value="UniProtKB-SubCell"/>
</dbReference>
<dbReference type="HOGENOM" id="CLU_021245_0_0_6"/>
<dbReference type="SUPFAM" id="SSF55785">
    <property type="entry name" value="PYP-like sensor domain (PAS domain)"/>
    <property type="match status" value="2"/>
</dbReference>
<dbReference type="KEGG" id="aeh:Mlg_0759"/>
<dbReference type="GO" id="GO:0003824">
    <property type="term" value="F:catalytic activity"/>
    <property type="evidence" value="ECO:0007669"/>
    <property type="project" value="UniProtKB-ARBA"/>
</dbReference>
<reference evidence="11" key="1">
    <citation type="submission" date="2006-08" db="EMBL/GenBank/DDBJ databases">
        <title>Complete sequence of Alkalilimnicola ehrilichei MLHE-1.</title>
        <authorList>
            <person name="Copeland A."/>
            <person name="Lucas S."/>
            <person name="Lapidus A."/>
            <person name="Barry K."/>
            <person name="Detter J.C."/>
            <person name="Glavina del Rio T."/>
            <person name="Hammon N."/>
            <person name="Israni S."/>
            <person name="Dalin E."/>
            <person name="Tice H."/>
            <person name="Pitluck S."/>
            <person name="Sims D."/>
            <person name="Brettin T."/>
            <person name="Bruce D."/>
            <person name="Han C."/>
            <person name="Tapia R."/>
            <person name="Gilna P."/>
            <person name="Schmutz J."/>
            <person name="Larimer F."/>
            <person name="Land M."/>
            <person name="Hauser L."/>
            <person name="Kyrpides N."/>
            <person name="Mikhailova N."/>
            <person name="Oremland R.S."/>
            <person name="Hoeft S.E."/>
            <person name="Switzer-Blum J."/>
            <person name="Kulp T."/>
            <person name="King G."/>
            <person name="Tabita R."/>
            <person name="Witte B."/>
            <person name="Santini J.M."/>
            <person name="Basu P."/>
            <person name="Hollibaugh J.T."/>
            <person name="Xie G."/>
            <person name="Stolz J.F."/>
            <person name="Richardson P."/>
        </authorList>
    </citation>
    <scope>NUCLEOTIDE SEQUENCE [LARGE SCALE GENOMIC DNA]</scope>
    <source>
        <strain evidence="11">ATCC BAA-1101 / DSM 17681 / MLHE-1</strain>
    </source>
</reference>
<dbReference type="Pfam" id="PF00990">
    <property type="entry name" value="GGDEF"/>
    <property type="match status" value="1"/>
</dbReference>
<dbReference type="PROSITE" id="PS50113">
    <property type="entry name" value="PAC"/>
    <property type="match status" value="1"/>
</dbReference>
<dbReference type="NCBIfam" id="TIGR00254">
    <property type="entry name" value="GGDEF"/>
    <property type="match status" value="1"/>
</dbReference>
<dbReference type="SMART" id="SM00267">
    <property type="entry name" value="GGDEF"/>
    <property type="match status" value="1"/>
</dbReference>
<dbReference type="GO" id="GO:0007165">
    <property type="term" value="P:signal transduction"/>
    <property type="evidence" value="ECO:0007669"/>
    <property type="project" value="UniProtKB-ARBA"/>
</dbReference>
<keyword evidence="11" id="KW-1185">Reference proteome</keyword>
<dbReference type="InterPro" id="IPR013656">
    <property type="entry name" value="PAS_4"/>
</dbReference>
<feature type="domain" description="GGDEF" evidence="9">
    <location>
        <begin position="584"/>
        <end position="717"/>
    </location>
</feature>
<dbReference type="InterPro" id="IPR043128">
    <property type="entry name" value="Rev_trsase/Diguanyl_cyclase"/>
</dbReference>
<feature type="domain" description="PAS" evidence="6">
    <location>
        <begin position="287"/>
        <end position="359"/>
    </location>
</feature>
<dbReference type="PANTHER" id="PTHR44757">
    <property type="entry name" value="DIGUANYLATE CYCLASE DGCP"/>
    <property type="match status" value="1"/>
</dbReference>
<evidence type="ECO:0000259" key="7">
    <source>
        <dbReference type="PROSITE" id="PS50113"/>
    </source>
</evidence>
<dbReference type="InterPro" id="IPR042240">
    <property type="entry name" value="CHASE_sf"/>
</dbReference>
<keyword evidence="4" id="KW-1133">Transmembrane helix</keyword>
<organism evidence="10 11">
    <name type="scientific">Alkalilimnicola ehrlichii (strain ATCC BAA-1101 / DSM 17681 / MLHE-1)</name>
    <dbReference type="NCBI Taxonomy" id="187272"/>
    <lineage>
        <taxon>Bacteria</taxon>
        <taxon>Pseudomonadati</taxon>
        <taxon>Pseudomonadota</taxon>
        <taxon>Gammaproteobacteria</taxon>
        <taxon>Chromatiales</taxon>
        <taxon>Ectothiorhodospiraceae</taxon>
        <taxon>Alkalilimnicola</taxon>
    </lineage>
</organism>
<accession>Q0AAM4</accession>
<sequence length="718" mass="79427">MTNLPVRKLLPWTAALLAGGVVAAGGAWVERLAEQRSLERVRAQVTAEVSALRARLEGELNANAYLVTGLAHYVAAHPEIDEASFRTMARKALEPDSALRHITLAPDNVITHAYPLEGNEAALGTDLAAHPEQGPSVRRVMAEKRTIVGGPVELVQGGTALIVRTPVYTNGDYWGLASVPVNLEDLYRRAGVDTARERLELAIRGYDGLGAEGATFLGDERLFYDDTVVQTVSFVGNQWQIAATPEGGWAVASALPAWRSITWAAAALGAAMITWLLTRQSLTLRASEQHFRELVQGVNGVVLRWGADGRIRFINAHGERLFGYRNGELIGRNVIGTVVPPEDTSGQDLAALMQAIQRDPEAHALNENEVMRKDGSRLWMMWSNHALRGADGRVREILSVGQDQTRRRQAELDLRRVSRQLEAIIHAIPDIGFVLDEHGLYVDVFGGQESALYHKGPHLCGRTLHEVLPPEQADGFLQQIHRAIAENRQITYEYTLAPQNVEGIDADQGPEGPQWFEARIYPLPADVHEHPAVVWLAYNITERKQAEERIRHLALHDNLTGLANRRLLQDRLHQAIELARRQQQRVALLFVDLDHFKPVNDRHGHAFGDQVLCEMARRLERLVRGSDTVARLGGDEFVLLLQHITTARDAEAVAHKVVATASQPVVVDGIECRLSASVGISLYPDHGTEPDTLLRLADQSMYVVKQGERGEFRLAAPM</sequence>
<dbReference type="Pfam" id="PF08448">
    <property type="entry name" value="PAS_4"/>
    <property type="match status" value="1"/>
</dbReference>
<dbReference type="Pfam" id="PF03924">
    <property type="entry name" value="CHASE"/>
    <property type="match status" value="1"/>
</dbReference>
<name>Q0AAM4_ALKEH</name>
<dbReference type="RefSeq" id="WP_011628508.1">
    <property type="nucleotide sequence ID" value="NC_008340.1"/>
</dbReference>
<dbReference type="SUPFAM" id="SSF55073">
    <property type="entry name" value="Nucleotide cyclase"/>
    <property type="match status" value="1"/>
</dbReference>
<dbReference type="InterPro" id="IPR000014">
    <property type="entry name" value="PAS"/>
</dbReference>
<evidence type="ECO:0000256" key="5">
    <source>
        <dbReference type="ARBA" id="ARBA00023136"/>
    </source>
</evidence>
<proteinExistence type="predicted"/>
<evidence type="ECO:0000256" key="3">
    <source>
        <dbReference type="ARBA" id="ARBA00022692"/>
    </source>
</evidence>
<dbReference type="PANTHER" id="PTHR44757:SF2">
    <property type="entry name" value="BIOFILM ARCHITECTURE MAINTENANCE PROTEIN MBAA"/>
    <property type="match status" value="1"/>
</dbReference>
<feature type="domain" description="PAC" evidence="7">
    <location>
        <begin position="364"/>
        <end position="416"/>
    </location>
</feature>
<dbReference type="eggNOG" id="COG2199">
    <property type="taxonomic scope" value="Bacteria"/>
</dbReference>
<dbReference type="InterPro" id="IPR029787">
    <property type="entry name" value="Nucleotide_cyclase"/>
</dbReference>
<evidence type="ECO:0000313" key="11">
    <source>
        <dbReference type="Proteomes" id="UP000001962"/>
    </source>
</evidence>
<dbReference type="SMART" id="SM00086">
    <property type="entry name" value="PAC"/>
    <property type="match status" value="2"/>
</dbReference>
<dbReference type="PROSITE" id="PS50112">
    <property type="entry name" value="PAS"/>
    <property type="match status" value="1"/>
</dbReference>
<dbReference type="GO" id="GO:0006355">
    <property type="term" value="P:regulation of DNA-templated transcription"/>
    <property type="evidence" value="ECO:0007669"/>
    <property type="project" value="InterPro"/>
</dbReference>
<dbReference type="SMART" id="SM01079">
    <property type="entry name" value="CHASE"/>
    <property type="match status" value="1"/>
</dbReference>
<dbReference type="EMBL" id="CP000453">
    <property type="protein sequence ID" value="ABI56113.1"/>
    <property type="molecule type" value="Genomic_DNA"/>
</dbReference>
<gene>
    <name evidence="10" type="ordered locus">Mlg_0759</name>
</gene>
<evidence type="ECO:0000256" key="4">
    <source>
        <dbReference type="ARBA" id="ARBA00022989"/>
    </source>
</evidence>
<feature type="domain" description="CHASE" evidence="8">
    <location>
        <begin position="109"/>
        <end position="252"/>
    </location>
</feature>
<dbReference type="NCBIfam" id="TIGR00229">
    <property type="entry name" value="sensory_box"/>
    <property type="match status" value="2"/>
</dbReference>
<dbReference type="FunFam" id="3.30.70.270:FF:000001">
    <property type="entry name" value="Diguanylate cyclase domain protein"/>
    <property type="match status" value="1"/>
</dbReference>
<dbReference type="AlphaFoldDB" id="Q0AAM4"/>
<dbReference type="InterPro" id="IPR000160">
    <property type="entry name" value="GGDEF_dom"/>
</dbReference>
<dbReference type="Pfam" id="PF00989">
    <property type="entry name" value="PAS"/>
    <property type="match status" value="1"/>
</dbReference>
<dbReference type="InterPro" id="IPR013767">
    <property type="entry name" value="PAS_fold"/>
</dbReference>
<dbReference type="eggNOG" id="COG3452">
    <property type="taxonomic scope" value="Bacteria"/>
</dbReference>
<dbReference type="SMART" id="SM00091">
    <property type="entry name" value="PAS"/>
    <property type="match status" value="2"/>
</dbReference>
<protein>
    <submittedName>
        <fullName evidence="10">Diguanylate cyclase with PAS/PAC sensor</fullName>
    </submittedName>
</protein>
<evidence type="ECO:0000259" key="9">
    <source>
        <dbReference type="PROSITE" id="PS50887"/>
    </source>
</evidence>
<keyword evidence="3" id="KW-0812">Transmembrane</keyword>
<dbReference type="PROSITE" id="PS50887">
    <property type="entry name" value="GGDEF"/>
    <property type="match status" value="1"/>
</dbReference>
<dbReference type="OrthoDB" id="9812260at2"/>
<dbReference type="InterPro" id="IPR001610">
    <property type="entry name" value="PAC"/>
</dbReference>
<evidence type="ECO:0000256" key="2">
    <source>
        <dbReference type="ARBA" id="ARBA00004370"/>
    </source>
</evidence>
<dbReference type="InterPro" id="IPR006189">
    <property type="entry name" value="CHASE_dom"/>
</dbReference>
<dbReference type="Proteomes" id="UP000001962">
    <property type="component" value="Chromosome"/>
</dbReference>
<evidence type="ECO:0000256" key="1">
    <source>
        <dbReference type="ARBA" id="ARBA00001946"/>
    </source>
</evidence>
<comment type="cofactor">
    <cofactor evidence="1">
        <name>Mg(2+)</name>
        <dbReference type="ChEBI" id="CHEBI:18420"/>
    </cofactor>
</comment>
<dbReference type="CDD" id="cd00130">
    <property type="entry name" value="PAS"/>
    <property type="match status" value="1"/>
</dbReference>
<dbReference type="CDD" id="cd01949">
    <property type="entry name" value="GGDEF"/>
    <property type="match status" value="1"/>
</dbReference>
<dbReference type="Gene3D" id="3.30.450.350">
    <property type="entry name" value="CHASE domain"/>
    <property type="match status" value="1"/>
</dbReference>
<dbReference type="InterPro" id="IPR035965">
    <property type="entry name" value="PAS-like_dom_sf"/>
</dbReference>
<dbReference type="InterPro" id="IPR000700">
    <property type="entry name" value="PAS-assoc_C"/>
</dbReference>
<evidence type="ECO:0000259" key="8">
    <source>
        <dbReference type="PROSITE" id="PS50839"/>
    </source>
</evidence>
<comment type="subcellular location">
    <subcellularLocation>
        <location evidence="2">Membrane</location>
    </subcellularLocation>
</comment>
<dbReference type="Gene3D" id="3.30.70.270">
    <property type="match status" value="1"/>
</dbReference>
<dbReference type="eggNOG" id="COG2202">
    <property type="taxonomic scope" value="Bacteria"/>
</dbReference>
<evidence type="ECO:0000313" key="10">
    <source>
        <dbReference type="EMBL" id="ABI56113.1"/>
    </source>
</evidence>
<keyword evidence="5" id="KW-0472">Membrane</keyword>
<evidence type="ECO:0000259" key="6">
    <source>
        <dbReference type="PROSITE" id="PS50112"/>
    </source>
</evidence>
<dbReference type="Gene3D" id="3.30.450.20">
    <property type="entry name" value="PAS domain"/>
    <property type="match status" value="2"/>
</dbReference>
<dbReference type="InterPro" id="IPR052155">
    <property type="entry name" value="Biofilm_reg_signaling"/>
</dbReference>
<dbReference type="PROSITE" id="PS50839">
    <property type="entry name" value="CHASE"/>
    <property type="match status" value="1"/>
</dbReference>